<dbReference type="AlphaFoldDB" id="A0A0A8Y7S1"/>
<protein>
    <submittedName>
        <fullName evidence="1">Uncharacterized protein</fullName>
    </submittedName>
</protein>
<accession>A0A0A8Y7S1</accession>
<sequence>MLNALYMLAAFSHRVILFRQLLQLVNKIVFAILNIGTAII</sequence>
<organism evidence="1">
    <name type="scientific">Arundo donax</name>
    <name type="common">Giant reed</name>
    <name type="synonym">Donax arundinaceus</name>
    <dbReference type="NCBI Taxonomy" id="35708"/>
    <lineage>
        <taxon>Eukaryota</taxon>
        <taxon>Viridiplantae</taxon>
        <taxon>Streptophyta</taxon>
        <taxon>Embryophyta</taxon>
        <taxon>Tracheophyta</taxon>
        <taxon>Spermatophyta</taxon>
        <taxon>Magnoliopsida</taxon>
        <taxon>Liliopsida</taxon>
        <taxon>Poales</taxon>
        <taxon>Poaceae</taxon>
        <taxon>PACMAD clade</taxon>
        <taxon>Arundinoideae</taxon>
        <taxon>Arundineae</taxon>
        <taxon>Arundo</taxon>
    </lineage>
</organism>
<reference evidence="1" key="2">
    <citation type="journal article" date="2015" name="Data Brief">
        <title>Shoot transcriptome of the giant reed, Arundo donax.</title>
        <authorList>
            <person name="Barrero R.A."/>
            <person name="Guerrero F.D."/>
            <person name="Moolhuijzen P."/>
            <person name="Goolsby J.A."/>
            <person name="Tidwell J."/>
            <person name="Bellgard S.E."/>
            <person name="Bellgard M.I."/>
        </authorList>
    </citation>
    <scope>NUCLEOTIDE SEQUENCE</scope>
    <source>
        <tissue evidence="1">Shoot tissue taken approximately 20 cm above the soil surface</tissue>
    </source>
</reference>
<reference evidence="1" key="1">
    <citation type="submission" date="2014-09" db="EMBL/GenBank/DDBJ databases">
        <authorList>
            <person name="Magalhaes I.L.F."/>
            <person name="Oliveira U."/>
            <person name="Santos F.R."/>
            <person name="Vidigal T.H.D.A."/>
            <person name="Brescovit A.D."/>
            <person name="Santos A.J."/>
        </authorList>
    </citation>
    <scope>NUCLEOTIDE SEQUENCE</scope>
    <source>
        <tissue evidence="1">Shoot tissue taken approximately 20 cm above the soil surface</tissue>
    </source>
</reference>
<proteinExistence type="predicted"/>
<name>A0A0A8Y7S1_ARUDO</name>
<evidence type="ECO:0000313" key="1">
    <source>
        <dbReference type="EMBL" id="JAD22211.1"/>
    </source>
</evidence>
<dbReference type="EMBL" id="GBRH01275684">
    <property type="protein sequence ID" value="JAD22211.1"/>
    <property type="molecule type" value="Transcribed_RNA"/>
</dbReference>